<proteinExistence type="predicted"/>
<comment type="caution">
    <text evidence="1">The sequence shown here is derived from an EMBL/GenBank/DDBJ whole genome shotgun (WGS) entry which is preliminary data.</text>
</comment>
<reference evidence="1 2" key="1">
    <citation type="submission" date="2021-02" db="EMBL/GenBank/DDBJ databases">
        <authorList>
            <person name="Vanwijnsberghe S."/>
        </authorList>
    </citation>
    <scope>NUCLEOTIDE SEQUENCE [LARGE SCALE GENOMIC DNA]</scope>
    <source>
        <strain evidence="1 2">LMG 31837</strain>
    </source>
</reference>
<accession>A0ABM8R7P9</accession>
<dbReference type="Proteomes" id="UP000672526">
    <property type="component" value="Unassembled WGS sequence"/>
</dbReference>
<evidence type="ECO:0000313" key="1">
    <source>
        <dbReference type="EMBL" id="CAE6737223.1"/>
    </source>
</evidence>
<protein>
    <submittedName>
        <fullName evidence="1">Uncharacterized protein</fullName>
    </submittedName>
</protein>
<keyword evidence="2" id="KW-1185">Reference proteome</keyword>
<gene>
    <name evidence="1" type="ORF">R69888_02335</name>
</gene>
<evidence type="ECO:0000313" key="2">
    <source>
        <dbReference type="Proteomes" id="UP000672526"/>
    </source>
</evidence>
<sequence>MNRTYHYHGFDVEVTVEADFGWQVERSALSSAGYVAVVRICKAGAALAVFSPLRFGETQGRPFLSEADALMGGYSAGRRIVDDLFSS</sequence>
<dbReference type="EMBL" id="CAJNBK010000005">
    <property type="protein sequence ID" value="CAE6737223.1"/>
    <property type="molecule type" value="Genomic_DNA"/>
</dbReference>
<name>A0ABM8R7P9_9BURK</name>
<dbReference type="RefSeq" id="WP_211611205.1">
    <property type="nucleotide sequence ID" value="NZ_CAJNBK010000005.1"/>
</dbReference>
<organism evidence="1 2">
    <name type="scientific">Paraburkholderia haematera</name>
    <dbReference type="NCBI Taxonomy" id="2793077"/>
    <lineage>
        <taxon>Bacteria</taxon>
        <taxon>Pseudomonadati</taxon>
        <taxon>Pseudomonadota</taxon>
        <taxon>Betaproteobacteria</taxon>
        <taxon>Burkholderiales</taxon>
        <taxon>Burkholderiaceae</taxon>
        <taxon>Paraburkholderia</taxon>
    </lineage>
</organism>